<feature type="compositionally biased region" description="Polar residues" evidence="1">
    <location>
        <begin position="164"/>
        <end position="177"/>
    </location>
</feature>
<feature type="compositionally biased region" description="Basic and acidic residues" evidence="1">
    <location>
        <begin position="235"/>
        <end position="246"/>
    </location>
</feature>
<dbReference type="Proteomes" id="UP000758603">
    <property type="component" value="Unassembled WGS sequence"/>
</dbReference>
<feature type="compositionally biased region" description="Basic and acidic residues" evidence="1">
    <location>
        <begin position="208"/>
        <end position="219"/>
    </location>
</feature>
<accession>A0A9P8UCZ9</accession>
<dbReference type="RefSeq" id="XP_045953920.1">
    <property type="nucleotide sequence ID" value="XM_046096586.1"/>
</dbReference>
<proteinExistence type="predicted"/>
<feature type="compositionally biased region" description="Polar residues" evidence="1">
    <location>
        <begin position="95"/>
        <end position="108"/>
    </location>
</feature>
<reference evidence="2" key="1">
    <citation type="journal article" date="2021" name="Nat. Commun.">
        <title>Genetic determinants of endophytism in the Arabidopsis root mycobiome.</title>
        <authorList>
            <person name="Mesny F."/>
            <person name="Miyauchi S."/>
            <person name="Thiergart T."/>
            <person name="Pickel B."/>
            <person name="Atanasova L."/>
            <person name="Karlsson M."/>
            <person name="Huettel B."/>
            <person name="Barry K.W."/>
            <person name="Haridas S."/>
            <person name="Chen C."/>
            <person name="Bauer D."/>
            <person name="Andreopoulos W."/>
            <person name="Pangilinan J."/>
            <person name="LaButti K."/>
            <person name="Riley R."/>
            <person name="Lipzen A."/>
            <person name="Clum A."/>
            <person name="Drula E."/>
            <person name="Henrissat B."/>
            <person name="Kohler A."/>
            <person name="Grigoriev I.V."/>
            <person name="Martin F.M."/>
            <person name="Hacquard S."/>
        </authorList>
    </citation>
    <scope>NUCLEOTIDE SEQUENCE</scope>
    <source>
        <strain evidence="2">MPI-SDFR-AT-0073</strain>
    </source>
</reference>
<feature type="compositionally biased region" description="Low complexity" evidence="1">
    <location>
        <begin position="178"/>
        <end position="189"/>
    </location>
</feature>
<feature type="compositionally biased region" description="Basic and acidic residues" evidence="1">
    <location>
        <begin position="137"/>
        <end position="148"/>
    </location>
</feature>
<sequence length="260" mass="27581">MSSDEAPHDSGNGELQGDRQNVPGALGPHSDTPDETTRSGSLPSSQDPTLTCAGNQSNAAATTGAPADPMVGSHFQPAEPSKGKDEDMSPEEDISSNVIHNENSSNSFNKEDVPEQQVQQYCRDSGEAELEGSNDVNRPEGHSNHDDENTAMLEQKGYIGGGSSANPTHTASPATDDNSNQNNNPVTNNGSHQQDLNDDTIKNSGDNDSDKINSNHEEHDENCEAEDGNNQGDDISSKDSDSEAEGKAFSFTHVTIFEPS</sequence>
<feature type="region of interest" description="Disordered" evidence="1">
    <location>
        <begin position="1"/>
        <end position="260"/>
    </location>
</feature>
<keyword evidence="3" id="KW-1185">Reference proteome</keyword>
<comment type="caution">
    <text evidence="2">The sequence shown here is derived from an EMBL/GenBank/DDBJ whole genome shotgun (WGS) entry which is preliminary data.</text>
</comment>
<organism evidence="2 3">
    <name type="scientific">Truncatella angustata</name>
    <dbReference type="NCBI Taxonomy" id="152316"/>
    <lineage>
        <taxon>Eukaryota</taxon>
        <taxon>Fungi</taxon>
        <taxon>Dikarya</taxon>
        <taxon>Ascomycota</taxon>
        <taxon>Pezizomycotina</taxon>
        <taxon>Sordariomycetes</taxon>
        <taxon>Xylariomycetidae</taxon>
        <taxon>Amphisphaeriales</taxon>
        <taxon>Sporocadaceae</taxon>
        <taxon>Truncatella</taxon>
    </lineage>
</organism>
<protein>
    <submittedName>
        <fullName evidence="2">Uncharacterized protein</fullName>
    </submittedName>
</protein>
<feature type="compositionally biased region" description="Polar residues" evidence="1">
    <location>
        <begin position="38"/>
        <end position="61"/>
    </location>
</feature>
<evidence type="ECO:0000313" key="2">
    <source>
        <dbReference type="EMBL" id="KAH6647408.1"/>
    </source>
</evidence>
<dbReference type="GeneID" id="70125478"/>
<evidence type="ECO:0000256" key="1">
    <source>
        <dbReference type="SAM" id="MobiDB-lite"/>
    </source>
</evidence>
<name>A0A9P8UCZ9_9PEZI</name>
<dbReference type="EMBL" id="JAGPXC010000008">
    <property type="protein sequence ID" value="KAH6647408.1"/>
    <property type="molecule type" value="Genomic_DNA"/>
</dbReference>
<gene>
    <name evidence="2" type="ORF">BKA67DRAFT_386051</name>
</gene>
<dbReference type="AlphaFoldDB" id="A0A9P8UCZ9"/>
<evidence type="ECO:0000313" key="3">
    <source>
        <dbReference type="Proteomes" id="UP000758603"/>
    </source>
</evidence>